<keyword evidence="2" id="KW-1185">Reference proteome</keyword>
<sequence length="1075" mass="113917">MRLLVAGAIYAAAHGCLVGGAPLFPDGTVVTYPNDVAVVANSFIVEFHRDATPLQARVVRRTPGLSVDHQFSGPFSGMVVTARGDATARRVAAIAGVKRVFPNRVHVLSYLAGTQNVTSTRLHEMTGVQRALEELGLDGRGVRIGIIDTGVDYMHPELGACWKTAGCPWQAGRDLVGDSFDYSAPDQPITPNATPVDCVGHGTHVSGILAARGPLVQGVAPGATFGMYRVFGCPRNGGGAPTTEAVIIQAMEAAYKDGHDIISMSLGGGGWAESPMAAYAAGLAARGVVVVAGNGNTGKNGLLTTDAPAVGNGVIGVGSVENWRFSGPGIVLVSQQGSFDVPTQQSHQYATPFAFAGDMPVVAVVDSEGSPDACRPIAASLVGKVALVSSGNCTLIAKGGILQQAGAAGVLFYNPANQTMANIYLSPNITIPVALVTYGDGMRIARAAALGPLVVQTPSSHYTTTDTLSLGGKMSVFSSFGPTPELGLSPAVSAPGGNILSTYPRSMGSYISFSGTSMATPYLAGAAALLKQARPGLSAADIRRLLVTSAKPRPDEATGLHASPYHSGGGLVSVYDAVQARALVDPPLLPINNTEAAQGGCPLALGLPDGARWAMRTLTITNTDARRGLRVSLGHVPGVSLTMFDANGTFSSAGGRLSREEYKKQKDLEAARMAGTAPPERDEDGNEINPHIPQFMSKAPWYMDTGKAGLQHQRKAKRAATETIAESKWYRRGERVGSAPTRFRAGACENCGAMSHKTRDCMERPRKRGARWTGEDMKADEAVEKVELSYDAKRDAWNGYDPQEHQKLMADWELVEEARRKRKAAELDSKDAAAAAAAAAEAAAGAGGGAASIEAQLGSSDEDEDDDNEHTAAKSKSTVRNLRIREDTAKYLRNLDPESAYYDPKTRSMRENPYAGKDTQAAYAGDNFVRYSGETRDIGRREAFAWEANERGNAAAHVQANPTQTALMYGAFTAKRDSARSSRQQAILAQYGGEEHLLRPPEELLRHQDAYVEYSRAGHVIAGAAPPVPTSRYREDVHPLNHSSVFGSWWDDGKWGYKCCRQTLKNAYCTAGASR</sequence>
<evidence type="ECO:0000313" key="2">
    <source>
        <dbReference type="Proteomes" id="UP001140234"/>
    </source>
</evidence>
<dbReference type="EMBL" id="JANBUJ010000077">
    <property type="protein sequence ID" value="KAJ2774658.1"/>
    <property type="molecule type" value="Genomic_DNA"/>
</dbReference>
<reference evidence="1" key="1">
    <citation type="submission" date="2022-07" db="EMBL/GenBank/DDBJ databases">
        <title>Phylogenomic reconstructions and comparative analyses of Kickxellomycotina fungi.</title>
        <authorList>
            <person name="Reynolds N.K."/>
            <person name="Stajich J.E."/>
            <person name="Barry K."/>
            <person name="Grigoriev I.V."/>
            <person name="Crous P."/>
            <person name="Smith M.E."/>
        </authorList>
    </citation>
    <scope>NUCLEOTIDE SEQUENCE</scope>
    <source>
        <strain evidence="1">CBS 109366</strain>
    </source>
</reference>
<gene>
    <name evidence="1" type="primary">SLU7</name>
    <name evidence="1" type="ORF">IWQ57_000719</name>
</gene>
<organism evidence="1 2">
    <name type="scientific">Coemansia nantahalensis</name>
    <dbReference type="NCBI Taxonomy" id="2789366"/>
    <lineage>
        <taxon>Eukaryota</taxon>
        <taxon>Fungi</taxon>
        <taxon>Fungi incertae sedis</taxon>
        <taxon>Zoopagomycota</taxon>
        <taxon>Kickxellomycotina</taxon>
        <taxon>Kickxellomycetes</taxon>
        <taxon>Kickxellales</taxon>
        <taxon>Kickxellaceae</taxon>
        <taxon>Coemansia</taxon>
    </lineage>
</organism>
<comment type="caution">
    <text evidence="1">The sequence shown here is derived from an EMBL/GenBank/DDBJ whole genome shotgun (WGS) entry which is preliminary data.</text>
</comment>
<proteinExistence type="predicted"/>
<dbReference type="Proteomes" id="UP001140234">
    <property type="component" value="Unassembled WGS sequence"/>
</dbReference>
<accession>A0ACC1K6W6</accession>
<evidence type="ECO:0000313" key="1">
    <source>
        <dbReference type="EMBL" id="KAJ2774658.1"/>
    </source>
</evidence>
<name>A0ACC1K6W6_9FUNG</name>
<protein>
    <submittedName>
        <fullName evidence="1">mRNA splicing protein</fullName>
    </submittedName>
</protein>